<evidence type="ECO:0000313" key="4">
    <source>
        <dbReference type="Proteomes" id="UP000274661"/>
    </source>
</evidence>
<feature type="transmembrane region" description="Helical" evidence="1">
    <location>
        <begin position="131"/>
        <end position="148"/>
    </location>
</feature>
<feature type="transmembrane region" description="Helical" evidence="1">
    <location>
        <begin position="25"/>
        <end position="44"/>
    </location>
</feature>
<sequence>MAGDLQLAAEDHATSPDRMLKGIDTLRFITALWVAFSHGARFPVAGLVDPDTTTGKVALLLGNTTFNGTAAVTIFFVISGLCIHRANLGRTRIDYAPFVTRRLVRIGVPLLFVLLLARACGPAYVRALDDVLWSVYCELVYYLLYPLFFPLIRLVGAVRVMLGALTVSFLLLMTSPASIYLWEFGTRLSWLFNAPLWLAGVVLAEKLGAIQQRVERINVWAFRVGALLVCYAATILATHAGRLAIGYTWTMPLFAIFCLFWIAREAQHAAEVGPVPLLERLGVAGYSIYLVHKFPITAFAPFAASVPPLLWWAAQLLAIGLATFLLYRLIEWPAHRVSRVLAGRIASRPGMLPRRTA</sequence>
<dbReference type="PANTHER" id="PTHR23028">
    <property type="entry name" value="ACETYLTRANSFERASE"/>
    <property type="match status" value="1"/>
</dbReference>
<feature type="transmembrane region" description="Helical" evidence="1">
    <location>
        <begin position="283"/>
        <end position="303"/>
    </location>
</feature>
<gene>
    <name evidence="3" type="ORF">HMF7854_05345</name>
</gene>
<dbReference type="AlphaFoldDB" id="A0A429V8K7"/>
<keyword evidence="4" id="KW-1185">Reference proteome</keyword>
<keyword evidence="1" id="KW-0812">Transmembrane</keyword>
<keyword evidence="3" id="KW-0012">Acyltransferase</keyword>
<dbReference type="InterPro" id="IPR050879">
    <property type="entry name" value="Acyltransferase_3"/>
</dbReference>
<feature type="transmembrane region" description="Helical" evidence="1">
    <location>
        <begin position="160"/>
        <end position="182"/>
    </location>
</feature>
<keyword evidence="3" id="KW-0808">Transferase</keyword>
<organism evidence="3 4">
    <name type="scientific">Sphingomonas ginkgonis</name>
    <dbReference type="NCBI Taxonomy" id="2315330"/>
    <lineage>
        <taxon>Bacteria</taxon>
        <taxon>Pseudomonadati</taxon>
        <taxon>Pseudomonadota</taxon>
        <taxon>Alphaproteobacteria</taxon>
        <taxon>Sphingomonadales</taxon>
        <taxon>Sphingomonadaceae</taxon>
        <taxon>Sphingomonas</taxon>
    </lineage>
</organism>
<feature type="transmembrane region" description="Helical" evidence="1">
    <location>
        <begin position="103"/>
        <end position="125"/>
    </location>
</feature>
<comment type="caution">
    <text evidence="3">The sequence shown here is derived from an EMBL/GenBank/DDBJ whole genome shotgun (WGS) entry which is preliminary data.</text>
</comment>
<dbReference type="Pfam" id="PF01757">
    <property type="entry name" value="Acyl_transf_3"/>
    <property type="match status" value="1"/>
</dbReference>
<reference evidence="3 4" key="1">
    <citation type="submission" date="2018-12" db="EMBL/GenBank/DDBJ databases">
        <title>Sphingomonas sp. HMF7854 Genome sequencing and assembly.</title>
        <authorList>
            <person name="Cha I."/>
            <person name="Kang H."/>
            <person name="Kim H."/>
            <person name="Kang J."/>
            <person name="Joh K."/>
        </authorList>
    </citation>
    <scope>NUCLEOTIDE SEQUENCE [LARGE SCALE GENOMIC DNA]</scope>
    <source>
        <strain evidence="3 4">HMF7854</strain>
    </source>
</reference>
<feature type="domain" description="Acyltransferase 3" evidence="2">
    <location>
        <begin position="21"/>
        <end position="324"/>
    </location>
</feature>
<feature type="transmembrane region" description="Helical" evidence="1">
    <location>
        <begin position="309"/>
        <end position="330"/>
    </location>
</feature>
<feature type="transmembrane region" description="Helical" evidence="1">
    <location>
        <begin position="188"/>
        <end position="208"/>
    </location>
</feature>
<evidence type="ECO:0000313" key="3">
    <source>
        <dbReference type="EMBL" id="RST30313.1"/>
    </source>
</evidence>
<dbReference type="EMBL" id="RWJF01000001">
    <property type="protein sequence ID" value="RST30313.1"/>
    <property type="molecule type" value="Genomic_DNA"/>
</dbReference>
<keyword evidence="1" id="KW-1133">Transmembrane helix</keyword>
<accession>A0A429V8K7</accession>
<dbReference type="RefSeq" id="WP_126718145.1">
    <property type="nucleotide sequence ID" value="NZ_RWJF01000001.1"/>
</dbReference>
<dbReference type="GO" id="GO:0016747">
    <property type="term" value="F:acyltransferase activity, transferring groups other than amino-acyl groups"/>
    <property type="evidence" value="ECO:0007669"/>
    <property type="project" value="InterPro"/>
</dbReference>
<evidence type="ECO:0000259" key="2">
    <source>
        <dbReference type="Pfam" id="PF01757"/>
    </source>
</evidence>
<evidence type="ECO:0000256" key="1">
    <source>
        <dbReference type="SAM" id="Phobius"/>
    </source>
</evidence>
<dbReference type="Proteomes" id="UP000274661">
    <property type="component" value="Unassembled WGS sequence"/>
</dbReference>
<name>A0A429V8K7_9SPHN</name>
<dbReference type="InterPro" id="IPR002656">
    <property type="entry name" value="Acyl_transf_3_dom"/>
</dbReference>
<feature type="transmembrane region" description="Helical" evidence="1">
    <location>
        <begin position="244"/>
        <end position="263"/>
    </location>
</feature>
<feature type="transmembrane region" description="Helical" evidence="1">
    <location>
        <begin position="220"/>
        <end position="238"/>
    </location>
</feature>
<proteinExistence type="predicted"/>
<protein>
    <submittedName>
        <fullName evidence="3">Acyltransferase</fullName>
    </submittedName>
</protein>
<feature type="transmembrane region" description="Helical" evidence="1">
    <location>
        <begin position="64"/>
        <end position="83"/>
    </location>
</feature>
<dbReference type="OrthoDB" id="9767863at2"/>
<keyword evidence="1" id="KW-0472">Membrane</keyword>